<comment type="caution">
    <text evidence="1">The sequence shown here is derived from an EMBL/GenBank/DDBJ whole genome shotgun (WGS) entry which is preliminary data.</text>
</comment>
<sequence>MFSMGCVTSSNNHNDIGLSMSDRSENTKYSFKRMRHMTQNLRMSPLPYSGCEAGFLARSEKLPSTDGPSGVCVCFSWTSGSIHFEKQSLRYLIKSAFSKVSLCCAARPPEEQRSSI</sequence>
<dbReference type="Proteomes" id="UP000018948">
    <property type="component" value="Unassembled WGS sequence"/>
</dbReference>
<dbReference type="EMBL" id="ANIY01002630">
    <property type="protein sequence ID" value="ETP39802.1"/>
    <property type="molecule type" value="Genomic_DNA"/>
</dbReference>
<reference evidence="1 2" key="1">
    <citation type="submission" date="2013-11" db="EMBL/GenBank/DDBJ databases">
        <title>The Genome Sequence of Phytophthora parasitica P10297.</title>
        <authorList>
            <consortium name="The Broad Institute Genomics Platform"/>
            <person name="Russ C."/>
            <person name="Tyler B."/>
            <person name="Panabieres F."/>
            <person name="Shan W."/>
            <person name="Tripathy S."/>
            <person name="Grunwald N."/>
            <person name="Machado M."/>
            <person name="Johnson C.S."/>
            <person name="Walker B."/>
            <person name="Young S.K."/>
            <person name="Zeng Q."/>
            <person name="Gargeya S."/>
            <person name="Fitzgerald M."/>
            <person name="Haas B."/>
            <person name="Abouelleil A."/>
            <person name="Allen A.W."/>
            <person name="Alvarado L."/>
            <person name="Arachchi H.M."/>
            <person name="Berlin A.M."/>
            <person name="Chapman S.B."/>
            <person name="Gainer-Dewar J."/>
            <person name="Goldberg J."/>
            <person name="Griggs A."/>
            <person name="Gujja S."/>
            <person name="Hansen M."/>
            <person name="Howarth C."/>
            <person name="Imamovic A."/>
            <person name="Ireland A."/>
            <person name="Larimer J."/>
            <person name="McCowan C."/>
            <person name="Murphy C."/>
            <person name="Pearson M."/>
            <person name="Poon T.W."/>
            <person name="Priest M."/>
            <person name="Roberts A."/>
            <person name="Saif S."/>
            <person name="Shea T."/>
            <person name="Sisk P."/>
            <person name="Sykes S."/>
            <person name="Wortman J."/>
            <person name="Nusbaum C."/>
            <person name="Birren B."/>
        </authorList>
    </citation>
    <scope>NUCLEOTIDE SEQUENCE [LARGE SCALE GENOMIC DNA]</scope>
    <source>
        <strain evidence="1 2">P10297</strain>
    </source>
</reference>
<dbReference type="AlphaFoldDB" id="W2YXE5"/>
<accession>W2YXE5</accession>
<proteinExistence type="predicted"/>
<protein>
    <submittedName>
        <fullName evidence="1">Uncharacterized protein</fullName>
    </submittedName>
</protein>
<gene>
    <name evidence="1" type="ORF">F442_12765</name>
</gene>
<name>W2YXE5_PHYNI</name>
<evidence type="ECO:0000313" key="1">
    <source>
        <dbReference type="EMBL" id="ETP39802.1"/>
    </source>
</evidence>
<evidence type="ECO:0000313" key="2">
    <source>
        <dbReference type="Proteomes" id="UP000018948"/>
    </source>
</evidence>
<organism evidence="1 2">
    <name type="scientific">Phytophthora nicotianae P10297</name>
    <dbReference type="NCBI Taxonomy" id="1317064"/>
    <lineage>
        <taxon>Eukaryota</taxon>
        <taxon>Sar</taxon>
        <taxon>Stramenopiles</taxon>
        <taxon>Oomycota</taxon>
        <taxon>Peronosporomycetes</taxon>
        <taxon>Peronosporales</taxon>
        <taxon>Peronosporaceae</taxon>
        <taxon>Phytophthora</taxon>
    </lineage>
</organism>